<name>A0A951U784_9CYAN</name>
<comment type="caution">
    <text evidence="1">The sequence shown here is derived from an EMBL/GenBank/DDBJ whole genome shotgun (WGS) entry which is preliminary data.</text>
</comment>
<dbReference type="Proteomes" id="UP000707356">
    <property type="component" value="Unassembled WGS sequence"/>
</dbReference>
<dbReference type="EMBL" id="JAHHHV010000090">
    <property type="protein sequence ID" value="MBW4468495.1"/>
    <property type="molecule type" value="Genomic_DNA"/>
</dbReference>
<accession>A0A951U784</accession>
<dbReference type="InterPro" id="IPR024787">
    <property type="entry name" value="EcsC"/>
</dbReference>
<protein>
    <submittedName>
        <fullName evidence="1">EcsC family protein</fullName>
    </submittedName>
</protein>
<sequence>MSSDSNSSSFSPFTQLNDLIAAATAMGSAFTPALLELVERSTETVGRVATPIAENPLVQYATQIPGVRWLLSALGQVNVQKAEQDVAELQRQYPAATPQELAQRIISETAFKAAGIGLITNFAPPFAIGLLAVDIAAVTALQAEMVYRIAALYGFSLTDPTRRGEILALWGLSMGGSGVIKAGLSLVEAIPVLGTGIGIASNSALLYSLGYVAVQFYEAKLVAQTSAQTSAQTIGQ</sequence>
<evidence type="ECO:0000313" key="2">
    <source>
        <dbReference type="Proteomes" id="UP000707356"/>
    </source>
</evidence>
<organism evidence="1 2">
    <name type="scientific">Pegethrix bostrychoides GSE-TBD4-15B</name>
    <dbReference type="NCBI Taxonomy" id="2839662"/>
    <lineage>
        <taxon>Bacteria</taxon>
        <taxon>Bacillati</taxon>
        <taxon>Cyanobacteriota</taxon>
        <taxon>Cyanophyceae</taxon>
        <taxon>Oculatellales</taxon>
        <taxon>Oculatellaceae</taxon>
        <taxon>Pegethrix</taxon>
    </lineage>
</organism>
<dbReference type="GO" id="GO:0016020">
    <property type="term" value="C:membrane"/>
    <property type="evidence" value="ECO:0007669"/>
    <property type="project" value="UniProtKB-SubCell"/>
</dbReference>
<gene>
    <name evidence="1" type="ORF">KME07_23970</name>
</gene>
<reference evidence="1" key="2">
    <citation type="journal article" date="2022" name="Microbiol. Resour. Announc.">
        <title>Metagenome Sequencing to Explore Phylogenomics of Terrestrial Cyanobacteria.</title>
        <authorList>
            <person name="Ward R.D."/>
            <person name="Stajich J.E."/>
            <person name="Johansen J.R."/>
            <person name="Huntemann M."/>
            <person name="Clum A."/>
            <person name="Foster B."/>
            <person name="Foster B."/>
            <person name="Roux S."/>
            <person name="Palaniappan K."/>
            <person name="Varghese N."/>
            <person name="Mukherjee S."/>
            <person name="Reddy T.B.K."/>
            <person name="Daum C."/>
            <person name="Copeland A."/>
            <person name="Chen I.A."/>
            <person name="Ivanova N.N."/>
            <person name="Kyrpides N.C."/>
            <person name="Shapiro N."/>
            <person name="Eloe-Fadrosh E.A."/>
            <person name="Pietrasiak N."/>
        </authorList>
    </citation>
    <scope>NUCLEOTIDE SEQUENCE</scope>
    <source>
        <strain evidence="1">GSE-TBD4-15B</strain>
    </source>
</reference>
<reference evidence="1" key="1">
    <citation type="submission" date="2021-05" db="EMBL/GenBank/DDBJ databases">
        <authorList>
            <person name="Pietrasiak N."/>
            <person name="Ward R."/>
            <person name="Stajich J.E."/>
            <person name="Kurbessoian T."/>
        </authorList>
    </citation>
    <scope>NUCLEOTIDE SEQUENCE</scope>
    <source>
        <strain evidence="1">GSE-TBD4-15B</strain>
    </source>
</reference>
<evidence type="ECO:0000313" key="1">
    <source>
        <dbReference type="EMBL" id="MBW4468495.1"/>
    </source>
</evidence>
<dbReference type="AlphaFoldDB" id="A0A951U784"/>
<dbReference type="Pfam" id="PF12787">
    <property type="entry name" value="EcsC"/>
    <property type="match status" value="1"/>
</dbReference>
<proteinExistence type="predicted"/>